<evidence type="ECO:0000256" key="4">
    <source>
        <dbReference type="ARBA" id="ARBA00022801"/>
    </source>
</evidence>
<dbReference type="Proteomes" id="UP000694865">
    <property type="component" value="Unplaced"/>
</dbReference>
<dbReference type="RefSeq" id="XP_002738412.1">
    <property type="nucleotide sequence ID" value="XM_002738366.1"/>
</dbReference>
<evidence type="ECO:0000313" key="8">
    <source>
        <dbReference type="Proteomes" id="UP000694865"/>
    </source>
</evidence>
<comment type="cofactor">
    <cofactor evidence="1">
        <name>Ca(2+)</name>
        <dbReference type="ChEBI" id="CHEBI:29108"/>
    </cofactor>
</comment>
<dbReference type="Pfam" id="PF00884">
    <property type="entry name" value="Sulfatase"/>
    <property type="match status" value="1"/>
</dbReference>
<dbReference type="Gene3D" id="3.30.1120.10">
    <property type="match status" value="1"/>
</dbReference>
<evidence type="ECO:0000256" key="2">
    <source>
        <dbReference type="ARBA" id="ARBA00008779"/>
    </source>
</evidence>
<dbReference type="PROSITE" id="PS00149">
    <property type="entry name" value="SULFATASE_2"/>
    <property type="match status" value="1"/>
</dbReference>
<dbReference type="SUPFAM" id="SSF53649">
    <property type="entry name" value="Alkaline phosphatase-like"/>
    <property type="match status" value="1"/>
</dbReference>
<organism evidence="8 9">
    <name type="scientific">Saccoglossus kowalevskii</name>
    <name type="common">Acorn worm</name>
    <dbReference type="NCBI Taxonomy" id="10224"/>
    <lineage>
        <taxon>Eukaryota</taxon>
        <taxon>Metazoa</taxon>
        <taxon>Hemichordata</taxon>
        <taxon>Enteropneusta</taxon>
        <taxon>Harrimaniidae</taxon>
        <taxon>Saccoglossus</taxon>
    </lineage>
</organism>
<dbReference type="InterPro" id="IPR017850">
    <property type="entry name" value="Alkaline_phosphatase_core_sf"/>
</dbReference>
<gene>
    <name evidence="9" type="primary">LOC100378533</name>
</gene>
<dbReference type="CDD" id="cd16029">
    <property type="entry name" value="4-S"/>
    <property type="match status" value="1"/>
</dbReference>
<keyword evidence="6" id="KW-0325">Glycoprotein</keyword>
<reference evidence="9" key="1">
    <citation type="submission" date="2025-08" db="UniProtKB">
        <authorList>
            <consortium name="RefSeq"/>
        </authorList>
    </citation>
    <scope>IDENTIFICATION</scope>
    <source>
        <tissue evidence="9">Testes</tissue>
    </source>
</reference>
<name>A0ABM0GVS3_SACKO</name>
<protein>
    <submittedName>
        <fullName evidence="9">Arylsulfatase B-like</fullName>
    </submittedName>
</protein>
<keyword evidence="5" id="KW-0106">Calcium</keyword>
<evidence type="ECO:0000256" key="3">
    <source>
        <dbReference type="ARBA" id="ARBA00022723"/>
    </source>
</evidence>
<keyword evidence="8" id="KW-1185">Reference proteome</keyword>
<evidence type="ECO:0000313" key="9">
    <source>
        <dbReference type="RefSeq" id="XP_002738412.1"/>
    </source>
</evidence>
<evidence type="ECO:0000259" key="7">
    <source>
        <dbReference type="Pfam" id="PF00884"/>
    </source>
</evidence>
<proteinExistence type="inferred from homology"/>
<evidence type="ECO:0000256" key="6">
    <source>
        <dbReference type="ARBA" id="ARBA00023180"/>
    </source>
</evidence>
<evidence type="ECO:0000256" key="1">
    <source>
        <dbReference type="ARBA" id="ARBA00001913"/>
    </source>
</evidence>
<sequence length="843" mass="96056">MSYSSQLLCTTIKAPLNSLPLFYCELLQCWKSVDKVRKLNDDNVTDILNEPLFNNPLIIHPIRNEAFALRHFVDAGITEVCDLVSETNKTWLEAADMSDKIKIHSEHILHLSIKVIHDSIPTKWKDTINTYFKGNEKCNQPLSRHSFELHFSDELNLPLYKFEKGAIYKYLIRVLSITQHPQKLDTVWRDILSLPENAKPNFKDYYETPVINKYGDLQWRIVHGAFPTGRFLFNARLLFKVFKKLKNSDLVTFQQKSRIHKILIKLQNHLKSHAGLCTIGDMINHDERRWTTCADLHQLVPIYSLSSLEKALYILKQSIPENLIQKITEYWSMDNDCCGSSNVSDSCQSEDTNTDSSNVLGQEKPPHIIFIVVDDLGWNDVGYNNPVFKTPTIDRLAGSGVKLLNYYVASHCLPSRNMLMTGRHAIQLGIQRHGFGYHPRSLPLDETTIAQPLKQVGYSTHIIGKWHCGFYSDNCLPHNRGFDTFFGFVGAGIEHYTHSDHFNHMHNLRKNDDCIAKQYIGKYSTTIYANEGKNIINAHDQNKPFFLYLSFSAVHTPLEVPSSYLKQYESTIYDEDRRTYAAMTSCVDEAIANITEALEEKDMLKNSIIVFTSDNGGAVERSAGSNWPLRGGKHTIWEGGVKAVGFVYGELLPHHSRGTENTGLMHITDWFPTLVTLAGANPHVGKKLYGVDQWKMVTGEGKSRRDDVLIELVKDNKASTRYRTGIFKNHPFDITTRAAMKMGKWKLLTGPIGGASDWVKPKEMNSEHSVIEDPDFDATRMVRLYNIEDDPTETTDLSEINHHIVAEMLAKLHNFSKETLLGQSRIFPRANFDGMGECISPWV</sequence>
<keyword evidence="3" id="KW-0479">Metal-binding</keyword>
<keyword evidence="4" id="KW-0378">Hydrolase</keyword>
<dbReference type="InterPro" id="IPR047115">
    <property type="entry name" value="ARSB"/>
</dbReference>
<comment type="similarity">
    <text evidence="2">Belongs to the sulfatase family.</text>
</comment>
<dbReference type="InterPro" id="IPR024607">
    <property type="entry name" value="Sulfatase_CS"/>
</dbReference>
<feature type="domain" description="Sulfatase N-terminal" evidence="7">
    <location>
        <begin position="366"/>
        <end position="680"/>
    </location>
</feature>
<dbReference type="GeneID" id="100378533"/>
<dbReference type="InterPro" id="IPR000917">
    <property type="entry name" value="Sulfatase_N"/>
</dbReference>
<evidence type="ECO:0000256" key="5">
    <source>
        <dbReference type="ARBA" id="ARBA00022837"/>
    </source>
</evidence>
<accession>A0ABM0GVS3</accession>
<dbReference type="Gene3D" id="3.40.720.10">
    <property type="entry name" value="Alkaline Phosphatase, subunit A"/>
    <property type="match status" value="1"/>
</dbReference>
<dbReference type="PANTHER" id="PTHR10342:SF274">
    <property type="entry name" value="ARYLSULFATASE B"/>
    <property type="match status" value="1"/>
</dbReference>
<dbReference type="PANTHER" id="PTHR10342">
    <property type="entry name" value="ARYLSULFATASE"/>
    <property type="match status" value="1"/>
</dbReference>